<evidence type="ECO:0000256" key="1">
    <source>
        <dbReference type="ARBA" id="ARBA00004123"/>
    </source>
</evidence>
<evidence type="ECO:0000256" key="2">
    <source>
        <dbReference type="ARBA" id="ARBA00022723"/>
    </source>
</evidence>
<reference evidence="6 7" key="1">
    <citation type="journal article" date="2020" name="ISME J.">
        <title>Uncovering the hidden diversity of litter-decomposition mechanisms in mushroom-forming fungi.</title>
        <authorList>
            <person name="Floudas D."/>
            <person name="Bentzer J."/>
            <person name="Ahren D."/>
            <person name="Johansson T."/>
            <person name="Persson P."/>
            <person name="Tunlid A."/>
        </authorList>
    </citation>
    <scope>NUCLEOTIDE SEQUENCE [LARGE SCALE GENOMIC DNA]</scope>
    <source>
        <strain evidence="6 7">CBS 406.79</strain>
    </source>
</reference>
<dbReference type="GO" id="GO:0000118">
    <property type="term" value="C:histone deacetylase complex"/>
    <property type="evidence" value="ECO:0007669"/>
    <property type="project" value="TreeGrafter"/>
</dbReference>
<dbReference type="SUPFAM" id="SSF51197">
    <property type="entry name" value="Clavaminate synthase-like"/>
    <property type="match status" value="1"/>
</dbReference>
<dbReference type="Proteomes" id="UP000518752">
    <property type="component" value="Unassembled WGS sequence"/>
</dbReference>
<dbReference type="GO" id="GO:0006357">
    <property type="term" value="P:regulation of transcription by RNA polymerase II"/>
    <property type="evidence" value="ECO:0007669"/>
    <property type="project" value="TreeGrafter"/>
</dbReference>
<feature type="region of interest" description="Disordered" evidence="4">
    <location>
        <begin position="1"/>
        <end position="21"/>
    </location>
</feature>
<dbReference type="GO" id="GO:0003712">
    <property type="term" value="F:transcription coregulator activity"/>
    <property type="evidence" value="ECO:0007669"/>
    <property type="project" value="TreeGrafter"/>
</dbReference>
<sequence>MERPKKRTRLSGQDSTSSKRTLQVTSCNSLGPKFPYSRCFSCSNKEEEKCRFKGIRIIVRKGREYSGIEFRSTSKYGDKSSQKPDLPKTWRAPLSSATIQDMKRSIAQYLLPMFTEEYLHIKNGAAFRSYGSDAHFYCEICSVLIFTRAWLCDSCGVEICSECFEKGIYNKINPENEKLVRCSTHNFRQTSRFMETTLDAVIPQMRHAVASQPSCTPGASEEEPVRLKNFYQSLAHLIGDSPDSILPEVFNTRIHRFGKAALPQAIFESLWRKGEPILVEGCSESLREDWSPTGFRKRHGPVKLEIIDSQSLEQRECPVEEFLEDYGHYIGRSVNESWQVNLDSYELNEDFAFSSHFADFCSALPLPMILCPDGPLNLIGHFPSDLVPPDFGPLMQFAKASNELPGTQGTMRLSWLGSDTDIFRREDSAKLRAFLLHIEAASGDPNLKVPEEDGLYLDKKLRDRLWKEYRVESYRVHQKQGEVIIIPADCAYQICNLSDCINVQMDFISVHSLQQCEKRGDKVRYRKDTAANLHFHWILWYAWLSCEAEERRQKNVPGIQSG</sequence>
<comment type="caution">
    <text evidence="6">The sequence shown here is derived from an EMBL/GenBank/DDBJ whole genome shotgun (WGS) entry which is preliminary data.</text>
</comment>
<dbReference type="Gene3D" id="2.60.120.650">
    <property type="entry name" value="Cupin"/>
    <property type="match status" value="2"/>
</dbReference>
<dbReference type="GO" id="GO:0000785">
    <property type="term" value="C:chromatin"/>
    <property type="evidence" value="ECO:0007669"/>
    <property type="project" value="TreeGrafter"/>
</dbReference>
<keyword evidence="2" id="KW-0479">Metal-binding</keyword>
<feature type="compositionally biased region" description="Polar residues" evidence="4">
    <location>
        <begin position="10"/>
        <end position="21"/>
    </location>
</feature>
<organism evidence="6 7">
    <name type="scientific">Collybiopsis confluens</name>
    <dbReference type="NCBI Taxonomy" id="2823264"/>
    <lineage>
        <taxon>Eukaryota</taxon>
        <taxon>Fungi</taxon>
        <taxon>Dikarya</taxon>
        <taxon>Basidiomycota</taxon>
        <taxon>Agaricomycotina</taxon>
        <taxon>Agaricomycetes</taxon>
        <taxon>Agaricomycetidae</taxon>
        <taxon>Agaricales</taxon>
        <taxon>Marasmiineae</taxon>
        <taxon>Omphalotaceae</taxon>
        <taxon>Collybiopsis</taxon>
    </lineage>
</organism>
<gene>
    <name evidence="6" type="ORF">D9757_011105</name>
</gene>
<keyword evidence="3" id="KW-0539">Nucleus</keyword>
<dbReference type="AlphaFoldDB" id="A0A8H5GX24"/>
<evidence type="ECO:0000313" key="7">
    <source>
        <dbReference type="Proteomes" id="UP000518752"/>
    </source>
</evidence>
<protein>
    <recommendedName>
        <fullName evidence="5">JmjC domain-containing protein</fullName>
    </recommendedName>
</protein>
<dbReference type="GO" id="GO:0046872">
    <property type="term" value="F:metal ion binding"/>
    <property type="evidence" value="ECO:0007669"/>
    <property type="project" value="UniProtKB-KW"/>
</dbReference>
<dbReference type="OrthoDB" id="1667110at2759"/>
<evidence type="ECO:0000256" key="4">
    <source>
        <dbReference type="SAM" id="MobiDB-lite"/>
    </source>
</evidence>
<feature type="domain" description="JmjC" evidence="5">
    <location>
        <begin position="353"/>
        <end position="524"/>
    </location>
</feature>
<dbReference type="GO" id="GO:0031490">
    <property type="term" value="F:chromatin DNA binding"/>
    <property type="evidence" value="ECO:0007669"/>
    <property type="project" value="TreeGrafter"/>
</dbReference>
<evidence type="ECO:0000256" key="3">
    <source>
        <dbReference type="ARBA" id="ARBA00023242"/>
    </source>
</evidence>
<proteinExistence type="predicted"/>
<accession>A0A8H5GX24</accession>
<dbReference type="Pfam" id="PF02373">
    <property type="entry name" value="JmjC"/>
    <property type="match status" value="1"/>
</dbReference>
<comment type="subcellular location">
    <subcellularLocation>
        <location evidence="1">Nucleus</location>
    </subcellularLocation>
</comment>
<name>A0A8H5GX24_9AGAR</name>
<evidence type="ECO:0000259" key="5">
    <source>
        <dbReference type="SMART" id="SM00558"/>
    </source>
</evidence>
<dbReference type="EMBL" id="JAACJN010000108">
    <property type="protein sequence ID" value="KAF5372814.1"/>
    <property type="molecule type" value="Genomic_DNA"/>
</dbReference>
<dbReference type="GO" id="GO:0032454">
    <property type="term" value="F:histone H3K9 demethylase activity"/>
    <property type="evidence" value="ECO:0007669"/>
    <property type="project" value="InterPro"/>
</dbReference>
<evidence type="ECO:0000313" key="6">
    <source>
        <dbReference type="EMBL" id="KAF5372814.1"/>
    </source>
</evidence>
<dbReference type="InterPro" id="IPR003347">
    <property type="entry name" value="JmjC_dom"/>
</dbReference>
<dbReference type="InterPro" id="IPR045109">
    <property type="entry name" value="LSDs-like"/>
</dbReference>
<dbReference type="SMART" id="SM00558">
    <property type="entry name" value="JmjC"/>
    <property type="match status" value="1"/>
</dbReference>
<dbReference type="PANTHER" id="PTHR12549:SF38">
    <property type="entry name" value="JMJC DOMAIN-CONTAINING HISTONE DEMETHYLASE 2, ISOFORM A"/>
    <property type="match status" value="1"/>
</dbReference>
<keyword evidence="7" id="KW-1185">Reference proteome</keyword>
<dbReference type="PANTHER" id="PTHR12549">
    <property type="entry name" value="JMJC DOMAIN-CONTAINING HISTONE DEMETHYLATION PROTEIN"/>
    <property type="match status" value="1"/>
</dbReference>